<feature type="transmembrane region" description="Helical" evidence="1">
    <location>
        <begin position="569"/>
        <end position="588"/>
    </location>
</feature>
<feature type="transmembrane region" description="Helical" evidence="1">
    <location>
        <begin position="418"/>
        <end position="443"/>
    </location>
</feature>
<dbReference type="EMBL" id="SDKC01000001">
    <property type="protein sequence ID" value="RXS74503.1"/>
    <property type="molecule type" value="Genomic_DNA"/>
</dbReference>
<feature type="transmembrane region" description="Helical" evidence="1">
    <location>
        <begin position="632"/>
        <end position="653"/>
    </location>
</feature>
<dbReference type="Proteomes" id="UP000290106">
    <property type="component" value="Unassembled WGS sequence"/>
</dbReference>
<name>A0A4Q1RFX4_9FIRM</name>
<dbReference type="InterPro" id="IPR018674">
    <property type="entry name" value="DUF2142_membrane"/>
</dbReference>
<keyword evidence="3" id="KW-1185">Reference proteome</keyword>
<dbReference type="AlphaFoldDB" id="A0A4Q1RFX4"/>
<keyword evidence="1" id="KW-0472">Membrane</keyword>
<feature type="transmembrane region" description="Helical" evidence="1">
    <location>
        <begin position="311"/>
        <end position="331"/>
    </location>
</feature>
<accession>A0A4Q1RFX4</accession>
<organism evidence="2 3">
    <name type="scientific">Blautia faecicola</name>
    <dbReference type="NCBI Taxonomy" id="2509240"/>
    <lineage>
        <taxon>Bacteria</taxon>
        <taxon>Bacillati</taxon>
        <taxon>Bacillota</taxon>
        <taxon>Clostridia</taxon>
        <taxon>Lachnospirales</taxon>
        <taxon>Lachnospiraceae</taxon>
        <taxon>Blautia</taxon>
    </lineage>
</organism>
<comment type="caution">
    <text evidence="2">The sequence shown here is derived from an EMBL/GenBank/DDBJ whole genome shotgun (WGS) entry which is preliminary data.</text>
</comment>
<gene>
    <name evidence="2" type="ORF">ETP43_04290</name>
</gene>
<feature type="transmembrane region" description="Helical" evidence="1">
    <location>
        <begin position="217"/>
        <end position="236"/>
    </location>
</feature>
<evidence type="ECO:0000313" key="2">
    <source>
        <dbReference type="EMBL" id="RXS74503.1"/>
    </source>
</evidence>
<feature type="transmembrane region" description="Helical" evidence="1">
    <location>
        <begin position="189"/>
        <end position="210"/>
    </location>
</feature>
<sequence length="656" mass="74563">MKKTKYKNWCVLLLLMIGLGSMILMFYYYKVREVANQERSYINIAASSEQIRDSSFFWGEHEIVQQIRPEENKITKFCIMFQRNMEVPAEGILHVELYDVQNDTVVQQWDFHESKIQGIDYQIFPLAQPLKNTAGRIYQIRVSASADCHAFPAVTNYKSYSYNAMVDGEQLFGTMVFNVQSDNAFLKPIYVAFSVILLLGVLCLGAAYILGIRRPEAYFLILGIFMGSMYIVLFPPNVAPDEHAHMAATYADVNKILMRDVTDEKGKVYVRATDADITEKMQLTLDNMAYDYGQLFKVTDTTMVSYNRAPIAVPMIAHLPQTVGVLIGNLFHMNGMWTLYMGKITALLFYLICIYFAIKILPWGKMIMAVIALFPMSLELAASYSYDCEVNALSFLFIAYTMYLIFEKNVVGWKECLFLLVVGSWMAPCKVAYIFICGFAFAIPYRKFKNKKAALVFKVAFVSILLIATVGIRSTMIQGLLGSSDSSSTSEVGWTIGQILSDPVHSLGVLFNTYFEQMEYYVGTIVGKSLGWFQIEIPWHIIVGFILCLAYALYADAGKVMYLKKWQKALAIVLSVIMTGGIVLSMWLDFTPSYWGNVAGVQGRYFLPFLPMLLFTIKSKRTKYHENIENKIAIGMCTLQILTFFEVWLTILVQSE</sequence>
<proteinExistence type="predicted"/>
<dbReference type="RefSeq" id="WP_129257142.1">
    <property type="nucleotide sequence ID" value="NZ_SDKC01000001.1"/>
</dbReference>
<evidence type="ECO:0000256" key="1">
    <source>
        <dbReference type="SAM" id="Phobius"/>
    </source>
</evidence>
<reference evidence="2 3" key="1">
    <citation type="submission" date="2019-01" db="EMBL/GenBank/DDBJ databases">
        <title>Blautia sp. nov. KGMB01111 isolated human feces.</title>
        <authorList>
            <person name="Park J.-E."/>
            <person name="Kim J.-S."/>
            <person name="Park S.-H."/>
        </authorList>
    </citation>
    <scope>NUCLEOTIDE SEQUENCE [LARGE SCALE GENOMIC DNA]</scope>
    <source>
        <strain evidence="2 3">KGMB01111</strain>
    </source>
</reference>
<feature type="transmembrane region" description="Helical" evidence="1">
    <location>
        <begin position="537"/>
        <end position="557"/>
    </location>
</feature>
<feature type="transmembrane region" description="Helical" evidence="1">
    <location>
        <begin position="594"/>
        <end position="617"/>
    </location>
</feature>
<dbReference type="Pfam" id="PF09913">
    <property type="entry name" value="DUF2142"/>
    <property type="match status" value="1"/>
</dbReference>
<feature type="transmembrane region" description="Helical" evidence="1">
    <location>
        <begin position="9"/>
        <end position="29"/>
    </location>
</feature>
<feature type="transmembrane region" description="Helical" evidence="1">
    <location>
        <begin position="388"/>
        <end position="406"/>
    </location>
</feature>
<evidence type="ECO:0000313" key="3">
    <source>
        <dbReference type="Proteomes" id="UP000290106"/>
    </source>
</evidence>
<keyword evidence="1" id="KW-1133">Transmembrane helix</keyword>
<feature type="transmembrane region" description="Helical" evidence="1">
    <location>
        <begin position="455"/>
        <end position="476"/>
    </location>
</feature>
<feature type="transmembrane region" description="Helical" evidence="1">
    <location>
        <begin position="338"/>
        <end position="357"/>
    </location>
</feature>
<dbReference type="OrthoDB" id="2220917at2"/>
<protein>
    <submittedName>
        <fullName evidence="2">DUF2142 domain-containing protein</fullName>
    </submittedName>
</protein>
<feature type="transmembrane region" description="Helical" evidence="1">
    <location>
        <begin position="363"/>
        <end position="381"/>
    </location>
</feature>
<keyword evidence="1" id="KW-0812">Transmembrane</keyword>